<dbReference type="Gene3D" id="3.40.50.2020">
    <property type="match status" value="2"/>
</dbReference>
<evidence type="ECO:0000256" key="6">
    <source>
        <dbReference type="ARBA" id="ARBA00022723"/>
    </source>
</evidence>
<evidence type="ECO:0000256" key="1">
    <source>
        <dbReference type="ARBA" id="ARBA00001946"/>
    </source>
</evidence>
<dbReference type="NCBIfam" id="NF002320">
    <property type="entry name" value="PRK01259.1"/>
    <property type="match status" value="1"/>
</dbReference>
<evidence type="ECO:0000256" key="4">
    <source>
        <dbReference type="ARBA" id="ARBA00013247"/>
    </source>
</evidence>
<dbReference type="EMBL" id="HE573026">
    <property type="protein sequence ID" value="CCC51890.1"/>
    <property type="molecule type" value="Genomic_DNA"/>
</dbReference>
<dbReference type="InterPro" id="IPR000836">
    <property type="entry name" value="PRTase_dom"/>
</dbReference>
<evidence type="ECO:0000256" key="8">
    <source>
        <dbReference type="ARBA" id="ARBA00022741"/>
    </source>
</evidence>
<dbReference type="EC" id="2.7.6.1" evidence="4"/>
<comment type="similarity">
    <text evidence="3">Belongs to the ribose-phosphate pyrophosphokinase family.</text>
</comment>
<dbReference type="AlphaFoldDB" id="G0U7N2"/>
<dbReference type="SMART" id="SM01400">
    <property type="entry name" value="Pribosyltran_N"/>
    <property type="match status" value="1"/>
</dbReference>
<dbReference type="FunFam" id="3.40.50.2020:FF:000002">
    <property type="entry name" value="Ribose-phosphate pyrophosphokinase"/>
    <property type="match status" value="1"/>
</dbReference>
<reference evidence="14" key="1">
    <citation type="journal article" date="2012" name="Proc. Natl. Acad. Sci. U.S.A.">
        <title>Antigenic diversity is generated by distinct evolutionary mechanisms in African trypanosome species.</title>
        <authorList>
            <person name="Jackson A.P."/>
            <person name="Berry A."/>
            <person name="Aslett M."/>
            <person name="Allison H.C."/>
            <person name="Burton P."/>
            <person name="Vavrova-Anderson J."/>
            <person name="Brown R."/>
            <person name="Browne H."/>
            <person name="Corton N."/>
            <person name="Hauser H."/>
            <person name="Gamble J."/>
            <person name="Gilderthorp R."/>
            <person name="Marcello L."/>
            <person name="McQuillan J."/>
            <person name="Otto T.D."/>
            <person name="Quail M.A."/>
            <person name="Sanders M.J."/>
            <person name="van Tonder A."/>
            <person name="Ginger M.L."/>
            <person name="Field M.C."/>
            <person name="Barry J.D."/>
            <person name="Hertz-Fowler C."/>
            <person name="Berriman M."/>
        </authorList>
    </citation>
    <scope>NUCLEOTIDE SEQUENCE</scope>
    <source>
        <strain evidence="14">Y486</strain>
    </source>
</reference>
<organism evidence="14">
    <name type="scientific">Trypanosoma vivax (strain Y486)</name>
    <dbReference type="NCBI Taxonomy" id="1055687"/>
    <lineage>
        <taxon>Eukaryota</taxon>
        <taxon>Discoba</taxon>
        <taxon>Euglenozoa</taxon>
        <taxon>Kinetoplastea</taxon>
        <taxon>Metakinetoplastina</taxon>
        <taxon>Trypanosomatida</taxon>
        <taxon>Trypanosomatidae</taxon>
        <taxon>Trypanosoma</taxon>
        <taxon>Duttonella</taxon>
    </lineage>
</organism>
<dbReference type="FunFam" id="3.40.50.2020:FF:000001">
    <property type="entry name" value="Ribose-phosphate pyrophosphokinase"/>
    <property type="match status" value="1"/>
</dbReference>
<name>G0U7N2_TRYVY</name>
<dbReference type="Pfam" id="PF14572">
    <property type="entry name" value="Pribosyl_synth"/>
    <property type="match status" value="1"/>
</dbReference>
<dbReference type="PANTHER" id="PTHR10210">
    <property type="entry name" value="RIBOSE-PHOSPHATE DIPHOSPHOKINASE FAMILY MEMBER"/>
    <property type="match status" value="1"/>
</dbReference>
<evidence type="ECO:0000256" key="9">
    <source>
        <dbReference type="ARBA" id="ARBA00022777"/>
    </source>
</evidence>
<evidence type="ECO:0000256" key="7">
    <source>
        <dbReference type="ARBA" id="ARBA00022727"/>
    </source>
</evidence>
<dbReference type="GO" id="GO:0005737">
    <property type="term" value="C:cytoplasm"/>
    <property type="evidence" value="ECO:0007669"/>
    <property type="project" value="TreeGrafter"/>
</dbReference>
<keyword evidence="7" id="KW-0545">Nucleotide biosynthesis</keyword>
<dbReference type="GO" id="GO:0016301">
    <property type="term" value="F:kinase activity"/>
    <property type="evidence" value="ECO:0007669"/>
    <property type="project" value="UniProtKB-KW"/>
</dbReference>
<comment type="catalytic activity">
    <reaction evidence="12">
        <text>D-ribose 5-phosphate + ATP = 5-phospho-alpha-D-ribose 1-diphosphate + AMP + H(+)</text>
        <dbReference type="Rhea" id="RHEA:15609"/>
        <dbReference type="ChEBI" id="CHEBI:15378"/>
        <dbReference type="ChEBI" id="CHEBI:30616"/>
        <dbReference type="ChEBI" id="CHEBI:58017"/>
        <dbReference type="ChEBI" id="CHEBI:78346"/>
        <dbReference type="ChEBI" id="CHEBI:456215"/>
        <dbReference type="EC" id="2.7.6.1"/>
    </reaction>
</comment>
<dbReference type="VEuPathDB" id="TriTrypDB:TvY486_1009350"/>
<accession>G0U7N2</accession>
<dbReference type="PANTHER" id="PTHR10210:SF113">
    <property type="entry name" value="SYNTHETASE, PUTATIVE-RELATED"/>
    <property type="match status" value="1"/>
</dbReference>
<dbReference type="GO" id="GO:0006164">
    <property type="term" value="P:purine nucleotide biosynthetic process"/>
    <property type="evidence" value="ECO:0007669"/>
    <property type="project" value="TreeGrafter"/>
</dbReference>
<feature type="domain" description="Ribose-phosphate pyrophosphokinase N-terminal" evidence="13">
    <location>
        <begin position="26"/>
        <end position="145"/>
    </location>
</feature>
<evidence type="ECO:0000256" key="10">
    <source>
        <dbReference type="ARBA" id="ARBA00022840"/>
    </source>
</evidence>
<dbReference type="NCBIfam" id="TIGR01251">
    <property type="entry name" value="ribP_PPkin"/>
    <property type="match status" value="1"/>
</dbReference>
<evidence type="ECO:0000256" key="3">
    <source>
        <dbReference type="ARBA" id="ARBA00006478"/>
    </source>
</evidence>
<keyword evidence="6" id="KW-0479">Metal-binding</keyword>
<sequence>MYVAAMPTSPHDAASNQTANRNGRLRVVCGRSNPELAQGICDALRIPKTECRVGAFANGEINIKITQSIRGDDMFIVQPTCGNGSINVNQAVMELLLIIHTLKLSSARRVIAVIPHYGYARQDRKQTSRVPISASAVARMITELGADGVVTMDLHCGQIQGFFHGCPVADLSATSEFAQYGKSKSFATERLVVVAPDAGAVNRARRMGDRLGAHRIVTILKRRVEANKVDSMQLVGDVKGCTCIIVDDMIDTAGTLCKAAEVLKEYGAEEVHAWATHGILTDPACERINKCSALVEVVVTDTLPQVDSRRKCPKLRIISVAKLLAEAIQRIHTEASLAQQGDDDLISVDALVEDSDWSSNTKPHVMPRMAANISAALN</sequence>
<evidence type="ECO:0000256" key="5">
    <source>
        <dbReference type="ARBA" id="ARBA00022679"/>
    </source>
</evidence>
<keyword evidence="8" id="KW-0547">Nucleotide-binding</keyword>
<dbReference type="Pfam" id="PF13793">
    <property type="entry name" value="Pribosyltran_N"/>
    <property type="match status" value="1"/>
</dbReference>
<dbReference type="GO" id="GO:0002189">
    <property type="term" value="C:ribose phosphate diphosphokinase complex"/>
    <property type="evidence" value="ECO:0007669"/>
    <property type="project" value="TreeGrafter"/>
</dbReference>
<proteinExistence type="inferred from homology"/>
<dbReference type="GO" id="GO:0005524">
    <property type="term" value="F:ATP binding"/>
    <property type="evidence" value="ECO:0007669"/>
    <property type="project" value="UniProtKB-KW"/>
</dbReference>
<keyword evidence="10" id="KW-0067">ATP-binding</keyword>
<keyword evidence="11" id="KW-0460">Magnesium</keyword>
<dbReference type="GO" id="GO:0000287">
    <property type="term" value="F:magnesium ion binding"/>
    <property type="evidence" value="ECO:0007669"/>
    <property type="project" value="InterPro"/>
</dbReference>
<dbReference type="InterPro" id="IPR029057">
    <property type="entry name" value="PRTase-like"/>
</dbReference>
<dbReference type="InterPro" id="IPR005946">
    <property type="entry name" value="Rib-P_diPkinase"/>
</dbReference>
<protein>
    <recommendedName>
        <fullName evidence="4">ribose-phosphate diphosphokinase</fullName>
        <ecNumber evidence="4">2.7.6.1</ecNumber>
    </recommendedName>
</protein>
<evidence type="ECO:0000256" key="12">
    <source>
        <dbReference type="ARBA" id="ARBA00049535"/>
    </source>
</evidence>
<comment type="cofactor">
    <cofactor evidence="1">
        <name>Mg(2+)</name>
        <dbReference type="ChEBI" id="CHEBI:18420"/>
    </cofactor>
</comment>
<dbReference type="SUPFAM" id="SSF53271">
    <property type="entry name" value="PRTase-like"/>
    <property type="match status" value="1"/>
</dbReference>
<evidence type="ECO:0000259" key="13">
    <source>
        <dbReference type="Pfam" id="PF13793"/>
    </source>
</evidence>
<dbReference type="CDD" id="cd06223">
    <property type="entry name" value="PRTases_typeI"/>
    <property type="match status" value="1"/>
</dbReference>
<dbReference type="GO" id="GO:0004749">
    <property type="term" value="F:ribose phosphate diphosphokinase activity"/>
    <property type="evidence" value="ECO:0007669"/>
    <property type="project" value="UniProtKB-EC"/>
</dbReference>
<dbReference type="InterPro" id="IPR029099">
    <property type="entry name" value="Pribosyltran_N"/>
</dbReference>
<gene>
    <name evidence="14" type="ORF">TVY486_1009350</name>
</gene>
<dbReference type="GO" id="GO:0006015">
    <property type="term" value="P:5-phosphoribose 1-diphosphate biosynthetic process"/>
    <property type="evidence" value="ECO:0007669"/>
    <property type="project" value="TreeGrafter"/>
</dbReference>
<evidence type="ECO:0000256" key="2">
    <source>
        <dbReference type="ARBA" id="ARBA00004996"/>
    </source>
</evidence>
<comment type="pathway">
    <text evidence="2">Metabolic intermediate biosynthesis; 5-phospho-alpha-D-ribose 1-diphosphate biosynthesis; 5-phospho-alpha-D-ribose 1-diphosphate from D-ribose 5-phosphate (route I): step 1/1.</text>
</comment>
<evidence type="ECO:0000313" key="14">
    <source>
        <dbReference type="EMBL" id="CCC51890.1"/>
    </source>
</evidence>
<keyword evidence="9" id="KW-0418">Kinase</keyword>
<evidence type="ECO:0000256" key="11">
    <source>
        <dbReference type="ARBA" id="ARBA00022842"/>
    </source>
</evidence>
<keyword evidence="5 14" id="KW-0808">Transferase</keyword>